<accession>A0ABD0TTN0</accession>
<gene>
    <name evidence="1" type="ORF">M5K25_028308</name>
</gene>
<evidence type="ECO:0000313" key="2">
    <source>
        <dbReference type="Proteomes" id="UP001552299"/>
    </source>
</evidence>
<dbReference type="Proteomes" id="UP001552299">
    <property type="component" value="Unassembled WGS sequence"/>
</dbReference>
<sequence>MYLHDPCRFYPTYTRSQSPSGPATTPQNGSSCGTLDFWRHSGGTSKNLTAASHRGLRYGIEEYLCTMFRFTYKEDIVGVEVYDVILEYSSMTRGERCATQNGSRHLCKKFRGLQISDTTIDPTERNDQKKKWS</sequence>
<name>A0ABD0TTN0_DENTH</name>
<dbReference type="AlphaFoldDB" id="A0ABD0TTN0"/>
<dbReference type="EMBL" id="JANQDX010000031">
    <property type="protein sequence ID" value="KAL0903020.1"/>
    <property type="molecule type" value="Genomic_DNA"/>
</dbReference>
<keyword evidence="2" id="KW-1185">Reference proteome</keyword>
<organism evidence="1 2">
    <name type="scientific">Dendrobium thyrsiflorum</name>
    <name type="common">Pinecone-like raceme dendrobium</name>
    <name type="synonym">Orchid</name>
    <dbReference type="NCBI Taxonomy" id="117978"/>
    <lineage>
        <taxon>Eukaryota</taxon>
        <taxon>Viridiplantae</taxon>
        <taxon>Streptophyta</taxon>
        <taxon>Embryophyta</taxon>
        <taxon>Tracheophyta</taxon>
        <taxon>Spermatophyta</taxon>
        <taxon>Magnoliopsida</taxon>
        <taxon>Liliopsida</taxon>
        <taxon>Asparagales</taxon>
        <taxon>Orchidaceae</taxon>
        <taxon>Epidendroideae</taxon>
        <taxon>Malaxideae</taxon>
        <taxon>Dendrobiinae</taxon>
        <taxon>Dendrobium</taxon>
    </lineage>
</organism>
<comment type="caution">
    <text evidence="1">The sequence shown here is derived from an EMBL/GenBank/DDBJ whole genome shotgun (WGS) entry which is preliminary data.</text>
</comment>
<reference evidence="1 2" key="1">
    <citation type="journal article" date="2024" name="Plant Biotechnol. J.">
        <title>Dendrobium thyrsiflorum genome and its molecular insights into genes involved in important horticultural traits.</title>
        <authorList>
            <person name="Chen B."/>
            <person name="Wang J.Y."/>
            <person name="Zheng P.J."/>
            <person name="Li K.L."/>
            <person name="Liang Y.M."/>
            <person name="Chen X.F."/>
            <person name="Zhang C."/>
            <person name="Zhao X."/>
            <person name="He X."/>
            <person name="Zhang G.Q."/>
            <person name="Liu Z.J."/>
            <person name="Xu Q."/>
        </authorList>
    </citation>
    <scope>NUCLEOTIDE SEQUENCE [LARGE SCALE GENOMIC DNA]</scope>
    <source>
        <strain evidence="1">GZMU011</strain>
    </source>
</reference>
<protein>
    <submittedName>
        <fullName evidence="1">Uncharacterized protein</fullName>
    </submittedName>
</protein>
<proteinExistence type="predicted"/>
<evidence type="ECO:0000313" key="1">
    <source>
        <dbReference type="EMBL" id="KAL0903020.1"/>
    </source>
</evidence>